<dbReference type="AlphaFoldDB" id="A0A1G2LD34"/>
<gene>
    <name evidence="1" type="ORF">A3A44_00760</name>
</gene>
<dbReference type="Proteomes" id="UP000178977">
    <property type="component" value="Unassembled WGS sequence"/>
</dbReference>
<comment type="caution">
    <text evidence="1">The sequence shown here is derived from an EMBL/GenBank/DDBJ whole genome shotgun (WGS) entry which is preliminary data.</text>
</comment>
<sequence length="474" mass="54373">MDRVPASSPVHDERPTVFLAIANFTNISNILRGKLIRYLASKYRVVVLSPYLNEDFAAREGYVRSEYIRYIKTELAYPRLWPVMNTYLRLPFIRAYDHFSIIRQWFYRKSHPRRLRWLIALGALFPRWFPTPGFFTFLERLIVSPPKDFRDLVSAYRPRAMITATPGYIYALLEIEMVLFAQKLGIPTVAIDASFDNPYSQAKHIRKTDYIAAWNERMKRDIVAHHAYAPERVSVTGCLKFDHYFTDGKERALRSREEFLRAKNLDPARKTIVYATPTPMAYPSRGEFMGKLVETKNAGGFAGDPNILVRLHPLDEGTPYEAFRGVLGVRIERAGTMRLGDKATKGTKVEMTEADLTNLTETLRYADVLIDFASTLVIEACIFHTPSVSIGFPPEQRALCTCELTRDVIALSGEPLTESFEELVATVNRCLVTPQTAEDRQRDENTVREFVQFADGRSWERTGAFIDAIVERQR</sequence>
<organism evidence="1 2">
    <name type="scientific">Candidatus Sungbacteria bacterium RIFCSPLOWO2_01_FULL_60_25</name>
    <dbReference type="NCBI Taxonomy" id="1802281"/>
    <lineage>
        <taxon>Bacteria</taxon>
        <taxon>Candidatus Sungiibacteriota</taxon>
    </lineage>
</organism>
<dbReference type="STRING" id="1802281.A3A44_00760"/>
<accession>A0A1G2LD34</accession>
<evidence type="ECO:0000313" key="2">
    <source>
        <dbReference type="Proteomes" id="UP000178977"/>
    </source>
</evidence>
<protein>
    <recommendedName>
        <fullName evidence="3">UDP-N-acetylglucosamine 2-epimerase domain-containing protein</fullName>
    </recommendedName>
</protein>
<name>A0A1G2LD34_9BACT</name>
<evidence type="ECO:0000313" key="1">
    <source>
        <dbReference type="EMBL" id="OHA08692.1"/>
    </source>
</evidence>
<evidence type="ECO:0008006" key="3">
    <source>
        <dbReference type="Google" id="ProtNLM"/>
    </source>
</evidence>
<dbReference type="EMBL" id="MHQT01000036">
    <property type="protein sequence ID" value="OHA08692.1"/>
    <property type="molecule type" value="Genomic_DNA"/>
</dbReference>
<proteinExistence type="predicted"/>
<reference evidence="1 2" key="1">
    <citation type="journal article" date="2016" name="Nat. Commun.">
        <title>Thousands of microbial genomes shed light on interconnected biogeochemical processes in an aquifer system.</title>
        <authorList>
            <person name="Anantharaman K."/>
            <person name="Brown C.T."/>
            <person name="Hug L.A."/>
            <person name="Sharon I."/>
            <person name="Castelle C.J."/>
            <person name="Probst A.J."/>
            <person name="Thomas B.C."/>
            <person name="Singh A."/>
            <person name="Wilkins M.J."/>
            <person name="Karaoz U."/>
            <person name="Brodie E.L."/>
            <person name="Williams K.H."/>
            <person name="Hubbard S.S."/>
            <person name="Banfield J.F."/>
        </authorList>
    </citation>
    <scope>NUCLEOTIDE SEQUENCE [LARGE SCALE GENOMIC DNA]</scope>
</reference>
<dbReference type="SUPFAM" id="SSF53756">
    <property type="entry name" value="UDP-Glycosyltransferase/glycogen phosphorylase"/>
    <property type="match status" value="1"/>
</dbReference>